<evidence type="ECO:0000256" key="2">
    <source>
        <dbReference type="SAM" id="Phobius"/>
    </source>
</evidence>
<keyword evidence="2" id="KW-0812">Transmembrane</keyword>
<reference evidence="3 4" key="1">
    <citation type="submission" date="2017-10" db="EMBL/GenBank/DDBJ databases">
        <title>Comparative genomics in systemic dimorphic fungi from Ajellomycetaceae.</title>
        <authorList>
            <person name="Munoz J.F."/>
            <person name="Mcewen J.G."/>
            <person name="Clay O.K."/>
            <person name="Cuomo C.A."/>
        </authorList>
    </citation>
    <scope>NUCLEOTIDE SEQUENCE [LARGE SCALE GENOMIC DNA]</scope>
    <source>
        <strain evidence="3 4">UAMH4076</strain>
    </source>
</reference>
<comment type="caution">
    <text evidence="3">The sequence shown here is derived from an EMBL/GenBank/DDBJ whole genome shotgun (WGS) entry which is preliminary data.</text>
</comment>
<name>A0A2B7ZNT6_9EURO</name>
<evidence type="ECO:0000313" key="4">
    <source>
        <dbReference type="Proteomes" id="UP000226031"/>
    </source>
</evidence>
<evidence type="ECO:0000256" key="1">
    <source>
        <dbReference type="SAM" id="MobiDB-lite"/>
    </source>
</evidence>
<proteinExistence type="predicted"/>
<accession>A0A2B7ZNT6</accession>
<sequence>MAPTDKGQRRLALPALPSYLYILIPLSLLISIALIKRFNKSRLPASGNIKHKAFAPIFSRKPITTDNADENSIAQCTTGTMLPGHQAQQLGVNACISGDQASKMQSPAKTATRSASLPDVQVESWHQLPNHKPILPTPLSPFPPDLPRPKSEDSQAPLQLPPPAPHWQPEETARLVDDIPSTHTHPFGSPVMQKQPVDFPQFQREAVQFFPRAGPDKRQAWRRRVLECN</sequence>
<organism evidence="3 4">
    <name type="scientific">[Emmonsia] crescens</name>
    <dbReference type="NCBI Taxonomy" id="73230"/>
    <lineage>
        <taxon>Eukaryota</taxon>
        <taxon>Fungi</taxon>
        <taxon>Dikarya</taxon>
        <taxon>Ascomycota</taxon>
        <taxon>Pezizomycotina</taxon>
        <taxon>Eurotiomycetes</taxon>
        <taxon>Eurotiomycetidae</taxon>
        <taxon>Onygenales</taxon>
        <taxon>Ajellomycetaceae</taxon>
        <taxon>Emergomyces</taxon>
    </lineage>
</organism>
<feature type="compositionally biased region" description="Pro residues" evidence="1">
    <location>
        <begin position="135"/>
        <end position="146"/>
    </location>
</feature>
<dbReference type="VEuPathDB" id="FungiDB:EMCG_06379"/>
<keyword evidence="2" id="KW-1133">Transmembrane helix</keyword>
<protein>
    <submittedName>
        <fullName evidence="3">Uncharacterized protein</fullName>
    </submittedName>
</protein>
<gene>
    <name evidence="3" type="ORF">GX50_02293</name>
</gene>
<dbReference type="Proteomes" id="UP000226031">
    <property type="component" value="Unassembled WGS sequence"/>
</dbReference>
<keyword evidence="2" id="KW-0472">Membrane</keyword>
<dbReference type="EMBL" id="PDND01000032">
    <property type="protein sequence ID" value="PGH34843.1"/>
    <property type="molecule type" value="Genomic_DNA"/>
</dbReference>
<dbReference type="AlphaFoldDB" id="A0A2B7ZNT6"/>
<keyword evidence="4" id="KW-1185">Reference proteome</keyword>
<feature type="region of interest" description="Disordered" evidence="1">
    <location>
        <begin position="129"/>
        <end position="168"/>
    </location>
</feature>
<evidence type="ECO:0000313" key="3">
    <source>
        <dbReference type="EMBL" id="PGH34843.1"/>
    </source>
</evidence>
<feature type="transmembrane region" description="Helical" evidence="2">
    <location>
        <begin position="18"/>
        <end position="35"/>
    </location>
</feature>